<feature type="domain" description="Apple" evidence="7">
    <location>
        <begin position="29"/>
        <end position="106"/>
    </location>
</feature>
<dbReference type="PANTHER" id="PTHR36191:SF4">
    <property type="entry name" value="VWFD DOMAIN-CONTAINING PROTEIN"/>
    <property type="match status" value="1"/>
</dbReference>
<evidence type="ECO:0000259" key="6">
    <source>
        <dbReference type="PROSITE" id="PS50026"/>
    </source>
</evidence>
<evidence type="ECO:0000256" key="5">
    <source>
        <dbReference type="SAM" id="SignalP"/>
    </source>
</evidence>
<dbReference type="EMBL" id="CALNXI010002718">
    <property type="protein sequence ID" value="CAH3190223.1"/>
    <property type="molecule type" value="Genomic_DNA"/>
</dbReference>
<evidence type="ECO:0000259" key="7">
    <source>
        <dbReference type="PROSITE" id="PS50948"/>
    </source>
</evidence>
<dbReference type="PROSITE" id="PS50948">
    <property type="entry name" value="PAN"/>
    <property type="match status" value="1"/>
</dbReference>
<dbReference type="InterPro" id="IPR001881">
    <property type="entry name" value="EGF-like_Ca-bd_dom"/>
</dbReference>
<dbReference type="SUPFAM" id="SSF57196">
    <property type="entry name" value="EGF/Laminin"/>
    <property type="match status" value="1"/>
</dbReference>
<dbReference type="InterPro" id="IPR018097">
    <property type="entry name" value="EGF_Ca-bd_CS"/>
</dbReference>
<gene>
    <name evidence="8" type="ORF">PEVE_00020240</name>
</gene>
<dbReference type="InterPro" id="IPR000152">
    <property type="entry name" value="EGF-type_Asp/Asn_hydroxyl_site"/>
</dbReference>
<dbReference type="Proteomes" id="UP001159427">
    <property type="component" value="Unassembled WGS sequence"/>
</dbReference>
<keyword evidence="3" id="KW-1015">Disulfide bond</keyword>
<dbReference type="PROSITE" id="PS50026">
    <property type="entry name" value="EGF_3"/>
    <property type="match status" value="1"/>
</dbReference>
<dbReference type="InterPro" id="IPR000742">
    <property type="entry name" value="EGF"/>
</dbReference>
<evidence type="ECO:0000256" key="2">
    <source>
        <dbReference type="ARBA" id="ARBA00022729"/>
    </source>
</evidence>
<evidence type="ECO:0000256" key="4">
    <source>
        <dbReference type="PROSITE-ProRule" id="PRU00076"/>
    </source>
</evidence>
<feature type="signal peptide" evidence="5">
    <location>
        <begin position="1"/>
        <end position="26"/>
    </location>
</feature>
<evidence type="ECO:0000256" key="1">
    <source>
        <dbReference type="ARBA" id="ARBA00022536"/>
    </source>
</evidence>
<evidence type="ECO:0008006" key="10">
    <source>
        <dbReference type="Google" id="ProtNLM"/>
    </source>
</evidence>
<dbReference type="InterPro" id="IPR057774">
    <property type="entry name" value="D8C_UMOD/GP2/OIT3-like"/>
</dbReference>
<proteinExistence type="predicted"/>
<feature type="chain" id="PRO_5047360467" description="Uromodulin" evidence="5">
    <location>
        <begin position="27"/>
        <end position="369"/>
    </location>
</feature>
<evidence type="ECO:0000313" key="8">
    <source>
        <dbReference type="EMBL" id="CAH3190223.1"/>
    </source>
</evidence>
<accession>A0ABN8SEU9</accession>
<comment type="caution">
    <text evidence="8">The sequence shown here is derived from an EMBL/GenBank/DDBJ whole genome shotgun (WGS) entry which is preliminary data.</text>
</comment>
<protein>
    <recommendedName>
        <fullName evidence="10">Uromodulin</fullName>
    </recommendedName>
</protein>
<dbReference type="PROSITE" id="PS01186">
    <property type="entry name" value="EGF_2"/>
    <property type="match status" value="1"/>
</dbReference>
<dbReference type="InterPro" id="IPR049883">
    <property type="entry name" value="NOTCH1_EGF-like"/>
</dbReference>
<dbReference type="CDD" id="cd00054">
    <property type="entry name" value="EGF_CA"/>
    <property type="match status" value="1"/>
</dbReference>
<dbReference type="SMART" id="SM00179">
    <property type="entry name" value="EGF_CA"/>
    <property type="match status" value="1"/>
</dbReference>
<dbReference type="SMART" id="SM00181">
    <property type="entry name" value="EGF"/>
    <property type="match status" value="1"/>
</dbReference>
<dbReference type="SUPFAM" id="SSF57414">
    <property type="entry name" value="Hairpin loop containing domain-like"/>
    <property type="match status" value="1"/>
</dbReference>
<dbReference type="PROSITE" id="PS01187">
    <property type="entry name" value="EGF_CA"/>
    <property type="match status" value="1"/>
</dbReference>
<dbReference type="InterPro" id="IPR003609">
    <property type="entry name" value="Pan_app"/>
</dbReference>
<evidence type="ECO:0000256" key="3">
    <source>
        <dbReference type="ARBA" id="ARBA00023157"/>
    </source>
</evidence>
<comment type="caution">
    <text evidence="4">Lacks conserved residue(s) required for the propagation of feature annotation.</text>
</comment>
<dbReference type="Pfam" id="PF07645">
    <property type="entry name" value="EGF_CA"/>
    <property type="match status" value="1"/>
</dbReference>
<feature type="domain" description="EGF-like" evidence="6">
    <location>
        <begin position="159"/>
        <end position="200"/>
    </location>
</feature>
<dbReference type="Pfam" id="PF00024">
    <property type="entry name" value="PAN_1"/>
    <property type="match status" value="1"/>
</dbReference>
<keyword evidence="1 4" id="KW-0245">EGF-like domain</keyword>
<keyword evidence="9" id="KW-1185">Reference proteome</keyword>
<evidence type="ECO:0000313" key="9">
    <source>
        <dbReference type="Proteomes" id="UP001159427"/>
    </source>
</evidence>
<dbReference type="PROSITE" id="PS00010">
    <property type="entry name" value="ASX_HYDROXYL"/>
    <property type="match status" value="1"/>
</dbReference>
<keyword evidence="2 5" id="KW-0732">Signal</keyword>
<dbReference type="Pfam" id="PF23283">
    <property type="entry name" value="D8C_UMOD"/>
    <property type="match status" value="1"/>
</dbReference>
<reference evidence="8 9" key="1">
    <citation type="submission" date="2022-05" db="EMBL/GenBank/DDBJ databases">
        <authorList>
            <consortium name="Genoscope - CEA"/>
            <person name="William W."/>
        </authorList>
    </citation>
    <scope>NUCLEOTIDE SEQUENCE [LARGE SCALE GENOMIC DNA]</scope>
</reference>
<organism evidence="8 9">
    <name type="scientific">Porites evermanni</name>
    <dbReference type="NCBI Taxonomy" id="104178"/>
    <lineage>
        <taxon>Eukaryota</taxon>
        <taxon>Metazoa</taxon>
        <taxon>Cnidaria</taxon>
        <taxon>Anthozoa</taxon>
        <taxon>Hexacorallia</taxon>
        <taxon>Scleractinia</taxon>
        <taxon>Fungiina</taxon>
        <taxon>Poritidae</taxon>
        <taxon>Porites</taxon>
    </lineage>
</organism>
<sequence length="369" mass="41861">MLTIPFQKAKLAVVLLVLSNVRYSATSYCTQTENSITSMMLRQYVFKTFHAPTSLGCLVACEEDVRCQSFNYIINQDICELNNRTKEARPEHFIFDVNRYYYGMVRKRVPLGSISELPAKSCREIKASEGQHAVSGSYWIELIHLGKVIYAECDMDAEDTDECSGGNHTCDRDRATCTNTIGSYKCACKYGYDGDGETCIMHCARRLPQPGQNDMWKNRLLKIVQQSGFTRKNHHGLLIKVRLSFFSLECLNYQAITTQSGRKNTYVTITAICDDHLFGWHRFEAATGNKMPTSCVPSDRCNTHATGWLNGDHPTVAEGLVTRQVCFSYYDCCSWSINIQVRNCGDFFIDNFTGTTPEHPCHLRYCSTD</sequence>
<dbReference type="Gene3D" id="2.10.25.10">
    <property type="entry name" value="Laminin"/>
    <property type="match status" value="1"/>
</dbReference>
<dbReference type="PANTHER" id="PTHR36191">
    <property type="entry name" value="ENDO/EXONUCLEASE/PHOSPHATASE DOMAIN-CONTAINING PROTEIN-RELATED"/>
    <property type="match status" value="1"/>
</dbReference>
<name>A0ABN8SEU9_9CNID</name>